<dbReference type="Gene3D" id="3.30.43.10">
    <property type="entry name" value="Uridine Diphospho-n-acetylenolpyruvylglucosamine Reductase, domain 2"/>
    <property type="match status" value="1"/>
</dbReference>
<organism evidence="2">
    <name type="scientific">marine metagenome</name>
    <dbReference type="NCBI Taxonomy" id="408172"/>
    <lineage>
        <taxon>unclassified sequences</taxon>
        <taxon>metagenomes</taxon>
        <taxon>ecological metagenomes</taxon>
    </lineage>
</organism>
<dbReference type="GO" id="GO:1903457">
    <property type="term" value="P:lactate catabolic process"/>
    <property type="evidence" value="ECO:0007669"/>
    <property type="project" value="TreeGrafter"/>
</dbReference>
<feature type="domain" description="FAD linked oxidase N-terminal" evidence="1">
    <location>
        <begin position="37"/>
        <end position="81"/>
    </location>
</feature>
<dbReference type="AlphaFoldDB" id="A0A382Q8A0"/>
<proteinExistence type="predicted"/>
<dbReference type="InterPro" id="IPR036318">
    <property type="entry name" value="FAD-bd_PCMH-like_sf"/>
</dbReference>
<evidence type="ECO:0000313" key="2">
    <source>
        <dbReference type="EMBL" id="SVC81814.1"/>
    </source>
</evidence>
<name>A0A382Q8A0_9ZZZZ</name>
<reference evidence="2" key="1">
    <citation type="submission" date="2018-05" db="EMBL/GenBank/DDBJ databases">
        <authorList>
            <person name="Lanie J.A."/>
            <person name="Ng W.-L."/>
            <person name="Kazmierczak K.M."/>
            <person name="Andrzejewski T.M."/>
            <person name="Davidsen T.M."/>
            <person name="Wayne K.J."/>
            <person name="Tettelin H."/>
            <person name="Glass J.I."/>
            <person name="Rusch D."/>
            <person name="Podicherti R."/>
            <person name="Tsui H.-C.T."/>
            <person name="Winkler M.E."/>
        </authorList>
    </citation>
    <scope>NUCLEOTIDE SEQUENCE</scope>
</reference>
<evidence type="ECO:0000259" key="1">
    <source>
        <dbReference type="Pfam" id="PF01565"/>
    </source>
</evidence>
<gene>
    <name evidence="2" type="ORF">METZ01_LOCUS334668</name>
</gene>
<dbReference type="EMBL" id="UINC01112692">
    <property type="protein sequence ID" value="SVC81814.1"/>
    <property type="molecule type" value="Genomic_DNA"/>
</dbReference>
<dbReference type="Pfam" id="PF01565">
    <property type="entry name" value="FAD_binding_4"/>
    <property type="match status" value="1"/>
</dbReference>
<dbReference type="PANTHER" id="PTHR11748:SF119">
    <property type="entry name" value="D-2-HYDROXYGLUTARATE DEHYDROGENASE"/>
    <property type="match status" value="1"/>
</dbReference>
<dbReference type="PANTHER" id="PTHR11748">
    <property type="entry name" value="D-LACTATE DEHYDROGENASE"/>
    <property type="match status" value="1"/>
</dbReference>
<feature type="non-terminal residue" evidence="2">
    <location>
        <position position="83"/>
    </location>
</feature>
<dbReference type="GO" id="GO:0004458">
    <property type="term" value="F:D-lactate dehydrogenase (cytochrome) activity"/>
    <property type="evidence" value="ECO:0007669"/>
    <property type="project" value="TreeGrafter"/>
</dbReference>
<dbReference type="InterPro" id="IPR016167">
    <property type="entry name" value="FAD-bd_PCMH_sub1"/>
</dbReference>
<sequence>MADLQTDLETRLEGDVRFDKVSRALYSTDASVYQIEPIGVVIVRSRDDILSAIECARQHGCSITARGGGTSQAGQAIGEGLQV</sequence>
<dbReference type="GO" id="GO:0050660">
    <property type="term" value="F:flavin adenine dinucleotide binding"/>
    <property type="evidence" value="ECO:0007669"/>
    <property type="project" value="InterPro"/>
</dbReference>
<protein>
    <recommendedName>
        <fullName evidence="1">FAD linked oxidase N-terminal domain-containing protein</fullName>
    </recommendedName>
</protein>
<dbReference type="InterPro" id="IPR006094">
    <property type="entry name" value="Oxid_FAD_bind_N"/>
</dbReference>
<dbReference type="SUPFAM" id="SSF56176">
    <property type="entry name" value="FAD-binding/transporter-associated domain-like"/>
    <property type="match status" value="1"/>
</dbReference>
<dbReference type="GO" id="GO:0008720">
    <property type="term" value="F:D-lactate dehydrogenase (NAD+) activity"/>
    <property type="evidence" value="ECO:0007669"/>
    <property type="project" value="TreeGrafter"/>
</dbReference>
<accession>A0A382Q8A0</accession>